<keyword evidence="5 10" id="KW-0169">Cobalamin biosynthesis</keyword>
<evidence type="ECO:0000256" key="3">
    <source>
        <dbReference type="ARBA" id="ARBA00011991"/>
    </source>
</evidence>
<comment type="caution">
    <text evidence="11">The sequence shown here is derived from an EMBL/GenBank/DDBJ whole genome shotgun (WGS) entry which is preliminary data.</text>
</comment>
<gene>
    <name evidence="10 11" type="primary">cobT</name>
    <name evidence="11" type="ORF">CEX98_09375</name>
</gene>
<evidence type="ECO:0000256" key="8">
    <source>
        <dbReference type="ARBA" id="ARBA00030686"/>
    </source>
</evidence>
<dbReference type="Proteomes" id="UP000228621">
    <property type="component" value="Unassembled WGS sequence"/>
</dbReference>
<dbReference type="Gene3D" id="3.40.50.10210">
    <property type="match status" value="1"/>
</dbReference>
<dbReference type="InterPro" id="IPR036087">
    <property type="entry name" value="Nict_dMeBzImd_PRibTrfase_sf"/>
</dbReference>
<dbReference type="CDD" id="cd02439">
    <property type="entry name" value="DMB-PRT_CobT"/>
    <property type="match status" value="1"/>
</dbReference>
<comment type="similarity">
    <text evidence="2 10">Belongs to the CobT family.</text>
</comment>
<proteinExistence type="inferred from homology"/>
<evidence type="ECO:0000256" key="7">
    <source>
        <dbReference type="ARBA" id="ARBA00022679"/>
    </source>
</evidence>
<dbReference type="UniPathway" id="UPA00061">
    <property type="reaction ID" value="UER00516"/>
</dbReference>
<protein>
    <recommendedName>
        <fullName evidence="4 10">Nicotinate-nucleotide--dimethylbenzimidazole phosphoribosyltransferase</fullName>
        <shortName evidence="10">NN:DBI PRT</shortName>
        <ecNumber evidence="3 10">2.4.2.21</ecNumber>
    </recommendedName>
    <alternativeName>
        <fullName evidence="8 10">N(1)-alpha-phosphoribosyltransferase</fullName>
    </alternativeName>
</protein>
<dbReference type="GO" id="GO:0008939">
    <property type="term" value="F:nicotinate-nucleotide-dimethylbenzimidazole phosphoribosyltransferase activity"/>
    <property type="evidence" value="ECO:0007669"/>
    <property type="project" value="UniProtKB-UniRule"/>
</dbReference>
<evidence type="ECO:0000256" key="2">
    <source>
        <dbReference type="ARBA" id="ARBA00007110"/>
    </source>
</evidence>
<dbReference type="InterPro" id="IPR003200">
    <property type="entry name" value="Nict_dMeBzImd_PRibTrfase"/>
</dbReference>
<comment type="function">
    <text evidence="10">Catalyzes the synthesis of alpha-ribazole-5'-phosphate from nicotinate mononucleotide (NAMN) and 5,6-dimethylbenzimidazole (DMB).</text>
</comment>
<dbReference type="Gene3D" id="1.10.1610.10">
    <property type="match status" value="1"/>
</dbReference>
<dbReference type="InterPro" id="IPR023195">
    <property type="entry name" value="Nict_dMeBzImd_PRibTrfase_N"/>
</dbReference>
<dbReference type="NCBIfam" id="NF000996">
    <property type="entry name" value="PRK00105.1"/>
    <property type="match status" value="1"/>
</dbReference>
<dbReference type="FunFam" id="3.40.50.10210:FF:000001">
    <property type="entry name" value="Nicotinate-nucleotide--dimethylbenzimidazole phosphoribosyltransferase"/>
    <property type="match status" value="1"/>
</dbReference>
<dbReference type="PANTHER" id="PTHR43463">
    <property type="entry name" value="NICOTINATE-NUCLEOTIDE--DIMETHYLBENZIMIDAZOLE PHOSPHORIBOSYLTRANSFERASE"/>
    <property type="match status" value="1"/>
</dbReference>
<dbReference type="PANTHER" id="PTHR43463:SF1">
    <property type="entry name" value="NICOTINATE-NUCLEOTIDE--DIMETHYLBENZIMIDAZOLE PHOSPHORIBOSYLTRANSFERASE"/>
    <property type="match status" value="1"/>
</dbReference>
<dbReference type="SUPFAM" id="SSF52733">
    <property type="entry name" value="Nicotinate mononucleotide:5,6-dimethylbenzimidazole phosphoribosyltransferase (CobT)"/>
    <property type="match status" value="1"/>
</dbReference>
<comment type="catalytic activity">
    <reaction evidence="9 10">
        <text>5,6-dimethylbenzimidazole + nicotinate beta-D-ribonucleotide = alpha-ribazole 5'-phosphate + nicotinate + H(+)</text>
        <dbReference type="Rhea" id="RHEA:11196"/>
        <dbReference type="ChEBI" id="CHEBI:15378"/>
        <dbReference type="ChEBI" id="CHEBI:15890"/>
        <dbReference type="ChEBI" id="CHEBI:32544"/>
        <dbReference type="ChEBI" id="CHEBI:57502"/>
        <dbReference type="ChEBI" id="CHEBI:57918"/>
        <dbReference type="EC" id="2.4.2.21"/>
    </reaction>
</comment>
<evidence type="ECO:0000313" key="12">
    <source>
        <dbReference type="Proteomes" id="UP000228621"/>
    </source>
</evidence>
<comment type="pathway">
    <text evidence="1 10">Nucleoside biosynthesis; alpha-ribazole biosynthesis; alpha-ribazole from 5,6-dimethylbenzimidazole: step 1/2.</text>
</comment>
<dbReference type="NCBIfam" id="TIGR03160">
    <property type="entry name" value="cobT_DBIPRT"/>
    <property type="match status" value="1"/>
</dbReference>
<dbReference type="Pfam" id="PF02277">
    <property type="entry name" value="DBI_PRT"/>
    <property type="match status" value="1"/>
</dbReference>
<dbReference type="HAMAP" id="MF_00230">
    <property type="entry name" value="CobT"/>
    <property type="match status" value="1"/>
</dbReference>
<name>A0A2A5JRH0_PSEO7</name>
<evidence type="ECO:0000256" key="1">
    <source>
        <dbReference type="ARBA" id="ARBA00005049"/>
    </source>
</evidence>
<evidence type="ECO:0000313" key="11">
    <source>
        <dbReference type="EMBL" id="PCK32025.1"/>
    </source>
</evidence>
<dbReference type="RefSeq" id="WP_099641814.1">
    <property type="nucleotide sequence ID" value="NZ_NKHF01000041.1"/>
</dbReference>
<sequence>MIKPLDTSLNARIQQIIDLKTKPLGALGKLEGLAAQLVQILSQGQAQLDLHQLAITNPAMLVFAGDHGIASQGVSIAPSEVTGQMVANFVQGGAAINVFCRQLGWQLTVVDCGTLVPCEPAANLRLQRLGDITHAFHERPAMSETQLKQGMEFGEQVVTSVIEAGSNVIAFGEMGIGNTSSAAAILAALSGESVSLCVGRGTGIDDKVLSKKRALITQALNYHQGQLSTPEQILQRLGGFEIVQMVGAMLAVARAQKVIVVDGFIATAAALLAYKIEPNSKQYMVFAHGSMEQGHKLMLQQLTAEPLLHLEMRLGEGTGAALALPLLQAALGFFTDMASFADAQVTQVVDA</sequence>
<dbReference type="InterPro" id="IPR017846">
    <property type="entry name" value="Nict_dMeBzImd_PRibTrfase_bact"/>
</dbReference>
<keyword evidence="6 10" id="KW-0328">Glycosyltransferase</keyword>
<reference evidence="12" key="1">
    <citation type="journal article" date="2019" name="Genome Announc.">
        <title>Draft Genome Sequence of Pseudoalteromonas piscicida Strain 36Y ROTHPW, an Hypersaline Seawater Isolate from the South Coast of Sonora, Mexico.</title>
        <authorList>
            <person name="Sanchez-Diaz R."/>
            <person name="Molina-Garza Z.J."/>
            <person name="Cruz-Suarez L.E."/>
            <person name="Selvin J."/>
            <person name="Kiran G.S."/>
            <person name="Ibarra-Gamez J.C."/>
            <person name="Gomez-Gil B."/>
            <person name="Galaviz-Silva L."/>
        </authorList>
    </citation>
    <scope>NUCLEOTIDE SEQUENCE [LARGE SCALE GENOMIC DNA]</scope>
    <source>
        <strain evidence="12">36Y_RITHPW</strain>
    </source>
</reference>
<dbReference type="EC" id="2.4.2.21" evidence="3 10"/>
<dbReference type="AlphaFoldDB" id="A0A2A5JRH0"/>
<organism evidence="11 12">
    <name type="scientific">Pseudoalteromonas piscicida</name>
    <dbReference type="NCBI Taxonomy" id="43662"/>
    <lineage>
        <taxon>Bacteria</taxon>
        <taxon>Pseudomonadati</taxon>
        <taxon>Pseudomonadota</taxon>
        <taxon>Gammaproteobacteria</taxon>
        <taxon>Alteromonadales</taxon>
        <taxon>Pseudoalteromonadaceae</taxon>
        <taxon>Pseudoalteromonas</taxon>
    </lineage>
</organism>
<evidence type="ECO:0000256" key="5">
    <source>
        <dbReference type="ARBA" id="ARBA00022573"/>
    </source>
</evidence>
<accession>A0A2A5JRH0</accession>
<keyword evidence="7 10" id="KW-0808">Transferase</keyword>
<dbReference type="OrthoDB" id="9781491at2"/>
<feature type="active site" description="Proton acceptor" evidence="10">
    <location>
        <position position="316"/>
    </location>
</feature>
<dbReference type="GO" id="GO:0009236">
    <property type="term" value="P:cobalamin biosynthetic process"/>
    <property type="evidence" value="ECO:0007669"/>
    <property type="project" value="UniProtKB-UniRule"/>
</dbReference>
<evidence type="ECO:0000256" key="9">
    <source>
        <dbReference type="ARBA" id="ARBA00047340"/>
    </source>
</evidence>
<evidence type="ECO:0000256" key="10">
    <source>
        <dbReference type="HAMAP-Rule" id="MF_00230"/>
    </source>
</evidence>
<keyword evidence="12" id="KW-1185">Reference proteome</keyword>
<evidence type="ECO:0000256" key="6">
    <source>
        <dbReference type="ARBA" id="ARBA00022676"/>
    </source>
</evidence>
<dbReference type="EMBL" id="NKHF01000041">
    <property type="protein sequence ID" value="PCK32025.1"/>
    <property type="molecule type" value="Genomic_DNA"/>
</dbReference>
<evidence type="ECO:0000256" key="4">
    <source>
        <dbReference type="ARBA" id="ARBA00015486"/>
    </source>
</evidence>